<feature type="domain" description="DUF3298" evidence="1">
    <location>
        <begin position="158"/>
        <end position="235"/>
    </location>
</feature>
<dbReference type="Pfam" id="PF11738">
    <property type="entry name" value="DUF3298"/>
    <property type="match status" value="1"/>
</dbReference>
<evidence type="ECO:0000313" key="3">
    <source>
        <dbReference type="Proteomes" id="UP000242915"/>
    </source>
</evidence>
<reference evidence="3" key="1">
    <citation type="submission" date="2017-06" db="EMBL/GenBank/DDBJ databases">
        <authorList>
            <person name="Varghese N."/>
            <person name="Submissions S."/>
        </authorList>
    </citation>
    <scope>NUCLEOTIDE SEQUENCE [LARGE SCALE GENOMIC DNA]</scope>
    <source>
        <strain evidence="3">CIP 108523</strain>
    </source>
</reference>
<proteinExistence type="predicted"/>
<dbReference type="AlphaFoldDB" id="A0A239DMC2"/>
<protein>
    <recommendedName>
        <fullName evidence="1">DUF3298 domain-containing protein</fullName>
    </recommendedName>
</protein>
<evidence type="ECO:0000259" key="1">
    <source>
        <dbReference type="Pfam" id="PF11738"/>
    </source>
</evidence>
<dbReference type="Gene3D" id="3.90.640.20">
    <property type="entry name" value="Heat-shock cognate protein, ATPase"/>
    <property type="match status" value="1"/>
</dbReference>
<dbReference type="Proteomes" id="UP000242915">
    <property type="component" value="Unassembled WGS sequence"/>
</dbReference>
<dbReference type="Gene3D" id="3.30.565.40">
    <property type="entry name" value="Fervidobacterium nodosum Rt17-B1 like"/>
    <property type="match status" value="1"/>
</dbReference>
<name>A0A239DMC2_9PSED</name>
<dbReference type="InterPro" id="IPR021729">
    <property type="entry name" value="DUF3298"/>
</dbReference>
<dbReference type="EMBL" id="FZOG01000002">
    <property type="protein sequence ID" value="SNS32823.1"/>
    <property type="molecule type" value="Genomic_DNA"/>
</dbReference>
<accession>A0A239DMC2</accession>
<gene>
    <name evidence="2" type="ORF">SAMN05216255_2308</name>
</gene>
<evidence type="ECO:0000313" key="2">
    <source>
        <dbReference type="EMBL" id="SNS32823.1"/>
    </source>
</evidence>
<keyword evidence="3" id="KW-1185">Reference proteome</keyword>
<organism evidence="2 3">
    <name type="scientific">Pseudomonas segetis</name>
    <dbReference type="NCBI Taxonomy" id="298908"/>
    <lineage>
        <taxon>Bacteria</taxon>
        <taxon>Pseudomonadati</taxon>
        <taxon>Pseudomonadota</taxon>
        <taxon>Gammaproteobacteria</taxon>
        <taxon>Pseudomonadales</taxon>
        <taxon>Pseudomonadaceae</taxon>
        <taxon>Pseudomonas</taxon>
    </lineage>
</organism>
<dbReference type="InterPro" id="IPR037126">
    <property type="entry name" value="PdaC/RsiV-like_sf"/>
</dbReference>
<sequence length="250" mass="28156">MLDYMSLTKKLAIVGISLFLGACQSMMTGEKPLVAQRVAWEHVTPGCTGEPCPLVNIDTLRFAQEPQLNPLIERALLRMTTDAPDAPLPASLESYEKDFLVRAEPGWKTYLQAKLREQHDQMVIIELSSYLATGGAHGMPGRGFINYDRDQHKALTLKDMLKPGTEDAFWHLAEQAHQRWLKANKLDQDPEYVKTWPFARTENIALLKKSVLLKYDVYTLAPYSSGHVPLTIPYSQLGAILKPEYMPASQ</sequence>